<organism evidence="5 6">
    <name type="scientific">Stenotrophomonas bentonitica</name>
    <dbReference type="NCBI Taxonomy" id="1450134"/>
    <lineage>
        <taxon>Bacteria</taxon>
        <taxon>Pseudomonadati</taxon>
        <taxon>Pseudomonadota</taxon>
        <taxon>Gammaproteobacteria</taxon>
        <taxon>Lysobacterales</taxon>
        <taxon>Lysobacteraceae</taxon>
        <taxon>Stenotrophomonas</taxon>
    </lineage>
</organism>
<dbReference type="Gene3D" id="3.40.50.1360">
    <property type="match status" value="1"/>
</dbReference>
<evidence type="ECO:0000256" key="3">
    <source>
        <dbReference type="ARBA" id="ARBA00023163"/>
    </source>
</evidence>
<dbReference type="PANTHER" id="PTHR30363">
    <property type="entry name" value="HTH-TYPE TRANSCRIPTIONAL REGULATOR SRLR-RELATED"/>
    <property type="match status" value="1"/>
</dbReference>
<evidence type="ECO:0000256" key="2">
    <source>
        <dbReference type="ARBA" id="ARBA00023015"/>
    </source>
</evidence>
<proteinExistence type="predicted"/>
<dbReference type="InterPro" id="IPR050313">
    <property type="entry name" value="Carb_Metab_HTH_regulators"/>
</dbReference>
<evidence type="ECO:0000313" key="6">
    <source>
        <dbReference type="Proteomes" id="UP001455088"/>
    </source>
</evidence>
<dbReference type="SUPFAM" id="SSF100950">
    <property type="entry name" value="NagB/RpiA/CoA transferase-like"/>
    <property type="match status" value="1"/>
</dbReference>
<keyword evidence="1" id="KW-0678">Repressor</keyword>
<gene>
    <name evidence="5" type="ORF">AAE039_16430</name>
</gene>
<dbReference type="GO" id="GO:0003677">
    <property type="term" value="F:DNA binding"/>
    <property type="evidence" value="ECO:0007669"/>
    <property type="project" value="UniProtKB-KW"/>
</dbReference>
<dbReference type="Pfam" id="PF00455">
    <property type="entry name" value="DeoRC"/>
    <property type="match status" value="1"/>
</dbReference>
<name>A0ABU9JRM4_9GAMM</name>
<evidence type="ECO:0000313" key="5">
    <source>
        <dbReference type="EMBL" id="MEL3955145.1"/>
    </source>
</evidence>
<protein>
    <submittedName>
        <fullName evidence="5">DeoR/GlpR family DNA-binding transcription regulator</fullName>
    </submittedName>
</protein>
<evidence type="ECO:0000259" key="4">
    <source>
        <dbReference type="PROSITE" id="PS51000"/>
    </source>
</evidence>
<feature type="domain" description="HTH deoR-type" evidence="4">
    <location>
        <begin position="9"/>
        <end position="64"/>
    </location>
</feature>
<dbReference type="InterPro" id="IPR014036">
    <property type="entry name" value="DeoR-like_C"/>
</dbReference>
<accession>A0ABU9JRM4</accession>
<reference evidence="5 6" key="1">
    <citation type="submission" date="2024-04" db="EMBL/GenBank/DDBJ databases">
        <title>Bacterial endophytes with biocontrol capabilities against important plant pathogens.</title>
        <authorList>
            <person name="Alayande K.A."/>
        </authorList>
    </citation>
    <scope>NUCLEOTIDE SEQUENCE [LARGE SCALE GENOMIC DNA]</scope>
    <source>
        <strain evidence="5 6">KV22</strain>
    </source>
</reference>
<keyword evidence="6" id="KW-1185">Reference proteome</keyword>
<sequence length="260" mass="27321">MTPAPDTLPSERQQTILGLLQQHGRVLSAQLAVDLQVSEDSIRRDLRDLAQQGLCRKVYGGALPATPDFPPLSARQTVQKTQKQALAREAAAQIRAGDTVLLDAGSTNSAIAACLPALEGLHILTNAPDIALTLMARGGIEVTLIGGRLDPRIGATVGAQALEAMGGLRVDLFFIGTCAVDAQQGLWAVDGEEAALKRAMLAASSRCVVVATNDKLGAQASHRIGTVDDIDVLVLEADAPAPQIDAFVRRGVDIQLASRR</sequence>
<dbReference type="SMART" id="SM00420">
    <property type="entry name" value="HTH_DEOR"/>
    <property type="match status" value="1"/>
</dbReference>
<dbReference type="EMBL" id="JBBYHY010000009">
    <property type="protein sequence ID" value="MEL3955145.1"/>
    <property type="molecule type" value="Genomic_DNA"/>
</dbReference>
<dbReference type="InterPro" id="IPR001034">
    <property type="entry name" value="DeoR_HTH"/>
</dbReference>
<keyword evidence="5" id="KW-0238">DNA-binding</keyword>
<dbReference type="InterPro" id="IPR037171">
    <property type="entry name" value="NagB/RpiA_transferase-like"/>
</dbReference>
<dbReference type="SUPFAM" id="SSF46785">
    <property type="entry name" value="Winged helix' DNA-binding domain"/>
    <property type="match status" value="1"/>
</dbReference>
<dbReference type="PANTHER" id="PTHR30363:SF4">
    <property type="entry name" value="GLYCEROL-3-PHOSPHATE REGULON REPRESSOR"/>
    <property type="match status" value="1"/>
</dbReference>
<evidence type="ECO:0000256" key="1">
    <source>
        <dbReference type="ARBA" id="ARBA00022491"/>
    </source>
</evidence>
<dbReference type="Proteomes" id="UP001455088">
    <property type="component" value="Unassembled WGS sequence"/>
</dbReference>
<dbReference type="RefSeq" id="WP_102789300.1">
    <property type="nucleotide sequence ID" value="NZ_JBBYHY010000009.1"/>
</dbReference>
<dbReference type="InterPro" id="IPR036388">
    <property type="entry name" value="WH-like_DNA-bd_sf"/>
</dbReference>
<keyword evidence="3" id="KW-0804">Transcription</keyword>
<keyword evidence="2" id="KW-0805">Transcription regulation</keyword>
<dbReference type="Pfam" id="PF08220">
    <property type="entry name" value="HTH_DeoR"/>
    <property type="match status" value="1"/>
</dbReference>
<dbReference type="Gene3D" id="1.10.10.10">
    <property type="entry name" value="Winged helix-like DNA-binding domain superfamily/Winged helix DNA-binding domain"/>
    <property type="match status" value="1"/>
</dbReference>
<comment type="caution">
    <text evidence="5">The sequence shown here is derived from an EMBL/GenBank/DDBJ whole genome shotgun (WGS) entry which is preliminary data.</text>
</comment>
<dbReference type="PRINTS" id="PR00037">
    <property type="entry name" value="HTHLACR"/>
</dbReference>
<dbReference type="InterPro" id="IPR036390">
    <property type="entry name" value="WH_DNA-bd_sf"/>
</dbReference>
<dbReference type="PROSITE" id="PS51000">
    <property type="entry name" value="HTH_DEOR_2"/>
    <property type="match status" value="1"/>
</dbReference>
<dbReference type="SMART" id="SM01134">
    <property type="entry name" value="DeoRC"/>
    <property type="match status" value="1"/>
</dbReference>